<organism evidence="1 2">
    <name type="scientific">Campylobacter gracilis RM3268</name>
    <dbReference type="NCBI Taxonomy" id="553220"/>
    <lineage>
        <taxon>Bacteria</taxon>
        <taxon>Pseudomonadati</taxon>
        <taxon>Campylobacterota</taxon>
        <taxon>Epsilonproteobacteria</taxon>
        <taxon>Campylobacterales</taxon>
        <taxon>Campylobacteraceae</taxon>
        <taxon>Campylobacter</taxon>
    </lineage>
</organism>
<keyword evidence="2" id="KW-1185">Reference proteome</keyword>
<dbReference type="AlphaFoldDB" id="C8PJH0"/>
<dbReference type="Proteomes" id="UP000005709">
    <property type="component" value="Unassembled WGS sequence"/>
</dbReference>
<proteinExistence type="predicted"/>
<dbReference type="EMBL" id="ACYG01000027">
    <property type="protein sequence ID" value="EEV17075.1"/>
    <property type="molecule type" value="Genomic_DNA"/>
</dbReference>
<evidence type="ECO:0000313" key="1">
    <source>
        <dbReference type="EMBL" id="EEV17075.1"/>
    </source>
</evidence>
<gene>
    <name evidence="1" type="ORF">CAMGR0001_1370</name>
</gene>
<accession>C8PJH0</accession>
<protein>
    <submittedName>
        <fullName evidence="1">Uncharacterized protein</fullName>
    </submittedName>
</protein>
<evidence type="ECO:0000313" key="2">
    <source>
        <dbReference type="Proteomes" id="UP000005709"/>
    </source>
</evidence>
<sequence length="47" mass="5819">MFRFFKISLHIIFYRARVKIKPLAPELAFCRSYEILFCIIFCRKYII</sequence>
<name>C8PJH0_9BACT</name>
<reference evidence="1 2" key="1">
    <citation type="submission" date="2009-07" db="EMBL/GenBank/DDBJ databases">
        <authorList>
            <person name="Madupu R."/>
            <person name="Sebastian Y."/>
            <person name="Durkin A.S."/>
            <person name="Torralba M."/>
            <person name="Methe B."/>
            <person name="Sutton G.G."/>
            <person name="Strausberg R.L."/>
            <person name="Nelson K.E."/>
        </authorList>
    </citation>
    <scope>NUCLEOTIDE SEQUENCE [LARGE SCALE GENOMIC DNA]</scope>
    <source>
        <strain evidence="1 2">RM3268</strain>
    </source>
</reference>
<comment type="caution">
    <text evidence="1">The sequence shown here is derived from an EMBL/GenBank/DDBJ whole genome shotgun (WGS) entry which is preliminary data.</text>
</comment>